<dbReference type="Proteomes" id="UP001055115">
    <property type="component" value="Unassembled WGS sequence"/>
</dbReference>
<protein>
    <submittedName>
        <fullName evidence="2">Uncharacterized protein</fullName>
    </submittedName>
</protein>
<comment type="caution">
    <text evidence="2">The sequence shown here is derived from an EMBL/GenBank/DDBJ whole genome shotgun (WGS) entry which is preliminary data.</text>
</comment>
<gene>
    <name evidence="2" type="ORF">ColSpa_03517</name>
</gene>
<dbReference type="EMBL" id="BQXU01000007">
    <property type="protein sequence ID" value="GKT43336.1"/>
    <property type="molecule type" value="Genomic_DNA"/>
</dbReference>
<dbReference type="GeneID" id="73324319"/>
<evidence type="ECO:0000313" key="3">
    <source>
        <dbReference type="Proteomes" id="UP001055115"/>
    </source>
</evidence>
<evidence type="ECO:0000256" key="1">
    <source>
        <dbReference type="ARBA" id="ARBA00023242"/>
    </source>
</evidence>
<dbReference type="AlphaFoldDB" id="A0AA37L7P9"/>
<name>A0AA37L7P9_9PEZI</name>
<sequence length="77" mass="8717">MFILSCEARTDERRAAIINLINRTERSARTRSLKGLRDLIQSIWVQQDLHADSDLLVNYHGIISTVVSSSTTLLSFV</sequence>
<reference evidence="2 3" key="1">
    <citation type="submission" date="2022-03" db="EMBL/GenBank/DDBJ databases">
        <title>Genome data of Colletotrichum spp.</title>
        <authorList>
            <person name="Utami Y.D."/>
            <person name="Hiruma K."/>
        </authorList>
    </citation>
    <scope>NUCLEOTIDE SEQUENCE [LARGE SCALE GENOMIC DNA]</scope>
    <source>
        <strain evidence="2 3">MAFF 239500</strain>
    </source>
</reference>
<proteinExistence type="predicted"/>
<keyword evidence="1" id="KW-0539">Nucleus</keyword>
<evidence type="ECO:0000313" key="2">
    <source>
        <dbReference type="EMBL" id="GKT43336.1"/>
    </source>
</evidence>
<organism evidence="2 3">
    <name type="scientific">Colletotrichum spaethianum</name>
    <dbReference type="NCBI Taxonomy" id="700344"/>
    <lineage>
        <taxon>Eukaryota</taxon>
        <taxon>Fungi</taxon>
        <taxon>Dikarya</taxon>
        <taxon>Ascomycota</taxon>
        <taxon>Pezizomycotina</taxon>
        <taxon>Sordariomycetes</taxon>
        <taxon>Hypocreomycetidae</taxon>
        <taxon>Glomerellales</taxon>
        <taxon>Glomerellaceae</taxon>
        <taxon>Colletotrichum</taxon>
        <taxon>Colletotrichum spaethianum species complex</taxon>
    </lineage>
</organism>
<accession>A0AA37L7P9</accession>
<keyword evidence="3" id="KW-1185">Reference proteome</keyword>
<dbReference type="RefSeq" id="XP_049125686.1">
    <property type="nucleotide sequence ID" value="XM_049269729.1"/>
</dbReference>
<dbReference type="InterPro" id="IPR021858">
    <property type="entry name" value="Fun_TF"/>
</dbReference>
<dbReference type="Pfam" id="PF11951">
    <property type="entry name" value="Fungal_trans_2"/>
    <property type="match status" value="1"/>
</dbReference>